<organism evidence="4 5">
    <name type="scientific">Acanthopleuribacter pedis</name>
    <dbReference type="NCBI Taxonomy" id="442870"/>
    <lineage>
        <taxon>Bacteria</taxon>
        <taxon>Pseudomonadati</taxon>
        <taxon>Acidobacteriota</taxon>
        <taxon>Holophagae</taxon>
        <taxon>Acanthopleuribacterales</taxon>
        <taxon>Acanthopleuribacteraceae</taxon>
        <taxon>Acanthopleuribacter</taxon>
    </lineage>
</organism>
<comment type="caution">
    <text evidence="4">The sequence shown here is derived from an EMBL/GenBank/DDBJ whole genome shotgun (WGS) entry which is preliminary data.</text>
</comment>
<dbReference type="SMART" id="SM00609">
    <property type="entry name" value="VIT"/>
    <property type="match status" value="1"/>
</dbReference>
<dbReference type="InterPro" id="IPR013694">
    <property type="entry name" value="VIT"/>
</dbReference>
<protein>
    <submittedName>
        <fullName evidence="4">VWA domain-containing protein</fullName>
    </submittedName>
</protein>
<proteinExistence type="predicted"/>
<gene>
    <name evidence="4" type="ORF">J3U88_15910</name>
</gene>
<dbReference type="SUPFAM" id="SSF53300">
    <property type="entry name" value="vWA-like"/>
    <property type="match status" value="1"/>
</dbReference>
<evidence type="ECO:0000313" key="4">
    <source>
        <dbReference type="EMBL" id="MBO1319961.1"/>
    </source>
</evidence>
<evidence type="ECO:0000259" key="3">
    <source>
        <dbReference type="PROSITE" id="PS51468"/>
    </source>
</evidence>
<dbReference type="InterPro" id="IPR036465">
    <property type="entry name" value="vWFA_dom_sf"/>
</dbReference>
<dbReference type="Pfam" id="PF08487">
    <property type="entry name" value="VIT"/>
    <property type="match status" value="1"/>
</dbReference>
<evidence type="ECO:0000259" key="2">
    <source>
        <dbReference type="PROSITE" id="PS50234"/>
    </source>
</evidence>
<keyword evidence="1" id="KW-0812">Transmembrane</keyword>
<dbReference type="PROSITE" id="PS51468">
    <property type="entry name" value="VIT"/>
    <property type="match status" value="1"/>
</dbReference>
<dbReference type="Pfam" id="PF13768">
    <property type="entry name" value="VWA_3"/>
    <property type="match status" value="1"/>
</dbReference>
<feature type="domain" description="VIT" evidence="3">
    <location>
        <begin position="46"/>
        <end position="174"/>
    </location>
</feature>
<name>A0A8J7QGK8_9BACT</name>
<dbReference type="InterPro" id="IPR002035">
    <property type="entry name" value="VWF_A"/>
</dbReference>
<dbReference type="AlphaFoldDB" id="A0A8J7QGK8"/>
<feature type="transmembrane region" description="Helical" evidence="1">
    <location>
        <begin position="665"/>
        <end position="684"/>
    </location>
</feature>
<dbReference type="PANTHER" id="PTHR45737">
    <property type="entry name" value="VON WILLEBRAND FACTOR A DOMAIN-CONTAINING PROTEIN 5A"/>
    <property type="match status" value="1"/>
</dbReference>
<keyword evidence="5" id="KW-1185">Reference proteome</keyword>
<accession>A0A8J7QGK8</accession>
<evidence type="ECO:0000256" key="1">
    <source>
        <dbReference type="SAM" id="Phobius"/>
    </source>
</evidence>
<dbReference type="RefSeq" id="WP_207859916.1">
    <property type="nucleotide sequence ID" value="NZ_JAFREP010000015.1"/>
</dbReference>
<dbReference type="EMBL" id="JAFREP010000015">
    <property type="protein sequence ID" value="MBO1319961.1"/>
    <property type="molecule type" value="Genomic_DNA"/>
</dbReference>
<dbReference type="Proteomes" id="UP000664417">
    <property type="component" value="Unassembled WGS sequence"/>
</dbReference>
<reference evidence="4" key="1">
    <citation type="submission" date="2021-03" db="EMBL/GenBank/DDBJ databases">
        <authorList>
            <person name="Wang G."/>
        </authorList>
    </citation>
    <scope>NUCLEOTIDE SEQUENCE</scope>
    <source>
        <strain evidence="4">KCTC 12899</strain>
    </source>
</reference>
<sequence length="695" mass="77164">MPIHSSLVYGYRHRIAIVKLAFILLFLWSAATPSPAGAGDHRDSAGVLTGYDEERNERILPLKETNVHLEITGNAVHARVRQTFFNDSVARLEALYNFPLPDEATVTDMFMQIGERRIRGVVQEKETARQTYEQAKRSGRRASLIEHQRQNLFETRVANLQPGDEITITFTYLTPLPRVDDRYELVFPTVFGARYHMGHTDDGMVELHPLSEPPPVQAQAPLVQPGRVSEAENNHFVTLTANVAGIPVADIQSPSHEIFIDHHGERHFAVELSPVDNLPNRDFVLFIEPYLDEEPQLSLVQSHQADGVHGMLTLYPPLEDVIGTDPTPKDIVFLVDTSGSMGGLPMQQAKDGLKACLAMLHDRDRFNIVRFSSDFSSYTQTYESVSSENLSRAHAYIDNLASGGGTEMQQALAHVLDLPESPEHLKMVVLLTDGDVGNENRLLALVQRTLGNARLFSFGIGSAPNEHLLKRISEQGQGVANFLRNNEDIGQVVSNFIETINTPVLTDVTLDFSDRAGNPQSIRRIYPSRIPDLFLGRPLRLLFQNDQPITGYVGVGGYLNGRWVQYDFAVDQGRKTHLPGLEKLVGSAQIKDLTADHLTAPYDQKAGIRDQIVALGLKYQLVTPYTSRVAVEERLQKMPDGSLTTVRVPIMRRANGLAATATNDFNLLLAAALLLALAAPLYVLQHTFGRKETTA</sequence>
<evidence type="ECO:0000313" key="5">
    <source>
        <dbReference type="Proteomes" id="UP000664417"/>
    </source>
</evidence>
<dbReference type="Gene3D" id="3.40.50.410">
    <property type="entry name" value="von Willebrand factor, type A domain"/>
    <property type="match status" value="1"/>
</dbReference>
<dbReference type="PANTHER" id="PTHR45737:SF6">
    <property type="entry name" value="VON WILLEBRAND FACTOR A DOMAIN-CONTAINING PROTEIN 5A"/>
    <property type="match status" value="1"/>
</dbReference>
<dbReference type="PROSITE" id="PS50234">
    <property type="entry name" value="VWFA"/>
    <property type="match status" value="1"/>
</dbReference>
<dbReference type="SMART" id="SM00327">
    <property type="entry name" value="VWA"/>
    <property type="match status" value="1"/>
</dbReference>
<feature type="domain" description="VWFA" evidence="2">
    <location>
        <begin position="330"/>
        <end position="500"/>
    </location>
</feature>
<keyword evidence="1" id="KW-0472">Membrane</keyword>
<keyword evidence="1" id="KW-1133">Transmembrane helix</keyword>